<gene>
    <name evidence="2" type="ORF">CKF48_22530</name>
</gene>
<dbReference type="CDD" id="cd04301">
    <property type="entry name" value="NAT_SF"/>
    <property type="match status" value="1"/>
</dbReference>
<protein>
    <recommendedName>
        <fullName evidence="1">N-acetyltransferase domain-containing protein</fullName>
    </recommendedName>
</protein>
<evidence type="ECO:0000313" key="2">
    <source>
        <dbReference type="EMBL" id="ASV69840.1"/>
    </source>
</evidence>
<reference evidence="2 3" key="1">
    <citation type="submission" date="2017-08" db="EMBL/GenBank/DDBJ databases">
        <title>Complete Genome Sequence of Bacillus kochii Oregon-R-modENCODE STRAIN BDGP4, isolated from Drosophila melanogaster gut.</title>
        <authorList>
            <person name="Wan K.H."/>
            <person name="Yu C."/>
            <person name="Park S."/>
            <person name="Hammonds A.S."/>
            <person name="Booth B.W."/>
            <person name="Celniker S.E."/>
        </authorList>
    </citation>
    <scope>NUCLEOTIDE SEQUENCE [LARGE SCALE GENOMIC DNA]</scope>
    <source>
        <strain evidence="2 3">BDGP4</strain>
    </source>
</reference>
<feature type="domain" description="N-acetyltransferase" evidence="1">
    <location>
        <begin position="28"/>
        <end position="184"/>
    </location>
</feature>
<dbReference type="SUPFAM" id="SSF55729">
    <property type="entry name" value="Acyl-CoA N-acyltransferases (Nat)"/>
    <property type="match status" value="1"/>
</dbReference>
<dbReference type="InterPro" id="IPR000182">
    <property type="entry name" value="GNAT_dom"/>
</dbReference>
<dbReference type="AlphaFoldDB" id="A0A248TP21"/>
<dbReference type="InterPro" id="IPR016181">
    <property type="entry name" value="Acyl_CoA_acyltransferase"/>
</dbReference>
<evidence type="ECO:0000259" key="1">
    <source>
        <dbReference type="PROSITE" id="PS51186"/>
    </source>
</evidence>
<name>A0A248TP21_9BACI</name>
<dbReference type="RefSeq" id="WP_095373404.1">
    <property type="nucleotide sequence ID" value="NZ_CP022983.1"/>
</dbReference>
<dbReference type="PANTHER" id="PTHR43415">
    <property type="entry name" value="SPERMIDINE N(1)-ACETYLTRANSFERASE"/>
    <property type="match status" value="1"/>
</dbReference>
<dbReference type="EMBL" id="CP022983">
    <property type="protein sequence ID" value="ASV69840.1"/>
    <property type="molecule type" value="Genomic_DNA"/>
</dbReference>
<sequence>MGEMLIKGFRMLDGKKFYIRHAESSDANELLLFTKDIIEQSPYLLIEPNEYQVSFKQQQQKVQQVLEDPSKLLLIAVFGEEIIGRLDFSVASRKKIAHTGTFGMSVSQFFRGKGVGKALLSSLLLWGRQHPKVEKIELEVLAENKAAIHLYESAGFAVEGVKRQAVKNRFNEYDDLILMSYFFDNSSM</sequence>
<proteinExistence type="predicted"/>
<organism evidence="2 3">
    <name type="scientific">Cytobacillus kochii</name>
    <dbReference type="NCBI Taxonomy" id="859143"/>
    <lineage>
        <taxon>Bacteria</taxon>
        <taxon>Bacillati</taxon>
        <taxon>Bacillota</taxon>
        <taxon>Bacilli</taxon>
        <taxon>Bacillales</taxon>
        <taxon>Bacillaceae</taxon>
        <taxon>Cytobacillus</taxon>
    </lineage>
</organism>
<dbReference type="PANTHER" id="PTHR43415:SF3">
    <property type="entry name" value="GNAT-FAMILY ACETYLTRANSFERASE"/>
    <property type="match status" value="1"/>
</dbReference>
<evidence type="ECO:0000313" key="3">
    <source>
        <dbReference type="Proteomes" id="UP000215137"/>
    </source>
</evidence>
<dbReference type="Proteomes" id="UP000215137">
    <property type="component" value="Chromosome"/>
</dbReference>
<accession>A0A248TP21</accession>
<dbReference type="PROSITE" id="PS51186">
    <property type="entry name" value="GNAT"/>
    <property type="match status" value="1"/>
</dbReference>
<keyword evidence="3" id="KW-1185">Reference proteome</keyword>
<dbReference type="Pfam" id="PF00583">
    <property type="entry name" value="Acetyltransf_1"/>
    <property type="match status" value="1"/>
</dbReference>
<dbReference type="KEGG" id="bko:CKF48_22530"/>
<dbReference type="Gene3D" id="3.40.630.30">
    <property type="match status" value="1"/>
</dbReference>
<dbReference type="OrthoDB" id="9802340at2"/>
<dbReference type="GO" id="GO:0016747">
    <property type="term" value="F:acyltransferase activity, transferring groups other than amino-acyl groups"/>
    <property type="evidence" value="ECO:0007669"/>
    <property type="project" value="InterPro"/>
</dbReference>